<dbReference type="OrthoDB" id="679213at2759"/>
<organism evidence="3 4">
    <name type="scientific">Panicum miliaceum</name>
    <name type="common">Proso millet</name>
    <name type="synonym">Broomcorn millet</name>
    <dbReference type="NCBI Taxonomy" id="4540"/>
    <lineage>
        <taxon>Eukaryota</taxon>
        <taxon>Viridiplantae</taxon>
        <taxon>Streptophyta</taxon>
        <taxon>Embryophyta</taxon>
        <taxon>Tracheophyta</taxon>
        <taxon>Spermatophyta</taxon>
        <taxon>Magnoliopsida</taxon>
        <taxon>Liliopsida</taxon>
        <taxon>Poales</taxon>
        <taxon>Poaceae</taxon>
        <taxon>PACMAD clade</taxon>
        <taxon>Panicoideae</taxon>
        <taxon>Panicodae</taxon>
        <taxon>Paniceae</taxon>
        <taxon>Panicinae</taxon>
        <taxon>Panicum</taxon>
        <taxon>Panicum sect. Panicum</taxon>
    </lineage>
</organism>
<feature type="transmembrane region" description="Helical" evidence="2">
    <location>
        <begin position="25"/>
        <end position="45"/>
    </location>
</feature>
<proteinExistence type="predicted"/>
<accession>A0A3L6RZM8</accession>
<dbReference type="EMBL" id="PQIB02000006">
    <property type="protein sequence ID" value="RLN12354.1"/>
    <property type="molecule type" value="Genomic_DNA"/>
</dbReference>
<dbReference type="AlphaFoldDB" id="A0A3L6RZM8"/>
<feature type="transmembrane region" description="Helical" evidence="2">
    <location>
        <begin position="91"/>
        <end position="114"/>
    </location>
</feature>
<evidence type="ECO:0000256" key="1">
    <source>
        <dbReference type="SAM" id="MobiDB-lite"/>
    </source>
</evidence>
<sequence length="271" mass="29805">MQSCPSPRGDARHPIGTVITDQVALLHYMFLFAILASCCLASRCFSPSLWRRARASRRLARRIELLLAIAFSTAMSGLALEVYTYMLYIRYTAFACMLVGVRFLVFVADTVVALRICILFLHQEAPTAPLSALERWPEPAAAPSPKERYTEYYRDACRVGCCDEDRGDDAGDEDDDREDDAEEHDGDGGVYRTPSVMTTTTDPFGWEVEVVRSLSLTPTVAEMRLGPGRYRSPTALGGSVVQLWDQVAGGGLTPTASPRRRGRVVAAAPGF</sequence>
<name>A0A3L6RZM8_PANMI</name>
<dbReference type="Proteomes" id="UP000275267">
    <property type="component" value="Unassembled WGS sequence"/>
</dbReference>
<reference evidence="4" key="1">
    <citation type="journal article" date="2019" name="Nat. Commun.">
        <title>The genome of broomcorn millet.</title>
        <authorList>
            <person name="Zou C."/>
            <person name="Miki D."/>
            <person name="Li D."/>
            <person name="Tang Q."/>
            <person name="Xiao L."/>
            <person name="Rajput S."/>
            <person name="Deng P."/>
            <person name="Jia W."/>
            <person name="Huang R."/>
            <person name="Zhang M."/>
            <person name="Sun Y."/>
            <person name="Hu J."/>
            <person name="Fu X."/>
            <person name="Schnable P.S."/>
            <person name="Li F."/>
            <person name="Zhang H."/>
            <person name="Feng B."/>
            <person name="Zhu X."/>
            <person name="Liu R."/>
            <person name="Schnable J.C."/>
            <person name="Zhu J.-K."/>
            <person name="Zhang H."/>
        </authorList>
    </citation>
    <scope>NUCLEOTIDE SEQUENCE [LARGE SCALE GENOMIC DNA]</scope>
</reference>
<feature type="region of interest" description="Disordered" evidence="1">
    <location>
        <begin position="164"/>
        <end position="198"/>
    </location>
</feature>
<evidence type="ECO:0000313" key="4">
    <source>
        <dbReference type="Proteomes" id="UP000275267"/>
    </source>
</evidence>
<evidence type="ECO:0000256" key="2">
    <source>
        <dbReference type="SAM" id="Phobius"/>
    </source>
</evidence>
<protein>
    <submittedName>
        <fullName evidence="3">Uncharacterized protein</fullName>
    </submittedName>
</protein>
<keyword evidence="4" id="KW-1185">Reference proteome</keyword>
<feature type="transmembrane region" description="Helical" evidence="2">
    <location>
        <begin position="65"/>
        <end position="85"/>
    </location>
</feature>
<evidence type="ECO:0000313" key="3">
    <source>
        <dbReference type="EMBL" id="RLN12354.1"/>
    </source>
</evidence>
<feature type="compositionally biased region" description="Acidic residues" evidence="1">
    <location>
        <begin position="165"/>
        <end position="185"/>
    </location>
</feature>
<gene>
    <name evidence="3" type="ORF">C2845_PM09G06180</name>
</gene>
<comment type="caution">
    <text evidence="3">The sequence shown here is derived from an EMBL/GenBank/DDBJ whole genome shotgun (WGS) entry which is preliminary data.</text>
</comment>
<keyword evidence="2" id="KW-1133">Transmembrane helix</keyword>
<keyword evidence="2" id="KW-0812">Transmembrane</keyword>
<keyword evidence="2" id="KW-0472">Membrane</keyword>